<proteinExistence type="predicted"/>
<comment type="caution">
    <text evidence="3">The sequence shown here is derived from an EMBL/GenBank/DDBJ whole genome shotgun (WGS) entry which is preliminary data.</text>
</comment>
<accession>A0A371IJD5</accession>
<evidence type="ECO:0000313" key="3">
    <source>
        <dbReference type="EMBL" id="RDY20599.1"/>
    </source>
</evidence>
<dbReference type="PROSITE" id="PS51257">
    <property type="entry name" value="PROKAR_LIPOPROTEIN"/>
    <property type="match status" value="1"/>
</dbReference>
<dbReference type="SUPFAM" id="SSF63829">
    <property type="entry name" value="Calcium-dependent phosphotriesterase"/>
    <property type="match status" value="1"/>
</dbReference>
<dbReference type="Proteomes" id="UP000093352">
    <property type="component" value="Unassembled WGS sequence"/>
</dbReference>
<evidence type="ECO:0000313" key="4">
    <source>
        <dbReference type="Proteomes" id="UP000093352"/>
    </source>
</evidence>
<evidence type="ECO:0000256" key="1">
    <source>
        <dbReference type="SAM" id="MobiDB-lite"/>
    </source>
</evidence>
<dbReference type="STRING" id="1871336.BBG48_07975"/>
<evidence type="ECO:0008006" key="5">
    <source>
        <dbReference type="Google" id="ProtNLM"/>
    </source>
</evidence>
<evidence type="ECO:0000256" key="2">
    <source>
        <dbReference type="SAM" id="SignalP"/>
    </source>
</evidence>
<organism evidence="3 4">
    <name type="scientific">Criibacterium bergeronii</name>
    <dbReference type="NCBI Taxonomy" id="1871336"/>
    <lineage>
        <taxon>Bacteria</taxon>
        <taxon>Bacillati</taxon>
        <taxon>Bacillota</taxon>
        <taxon>Clostridia</taxon>
        <taxon>Peptostreptococcales</taxon>
        <taxon>Filifactoraceae</taxon>
        <taxon>Criibacterium</taxon>
    </lineage>
</organism>
<gene>
    <name evidence="3" type="ORF">BBG48_009290</name>
</gene>
<keyword evidence="4" id="KW-1185">Reference proteome</keyword>
<name>A0A371IJD5_9FIRM</name>
<reference evidence="3 4" key="1">
    <citation type="journal article" date="2016" name="Genome Announc.">
        <title>Draft Genome Sequence of Criibacterium bergeronii gen. nov., sp. nov., Strain CCRI-22567T, Isolated from a Vaginal Sample from a Woman with Bacterial Vaginosis.</title>
        <authorList>
            <person name="Maheux A.F."/>
            <person name="Berube E."/>
            <person name="Boudreau D.K."/>
            <person name="Raymond F."/>
            <person name="Corbeil J."/>
            <person name="Roy P.H."/>
            <person name="Boissinot M."/>
            <person name="Omar R.F."/>
        </authorList>
    </citation>
    <scope>NUCLEOTIDE SEQUENCE [LARGE SCALE GENOMIC DNA]</scope>
    <source>
        <strain evidence="3 4">CCRI-22567</strain>
    </source>
</reference>
<protein>
    <recommendedName>
        <fullName evidence="5">WD40 repeat domain-containing protein</fullName>
    </recommendedName>
</protein>
<dbReference type="EMBL" id="MBEW02000027">
    <property type="protein sequence ID" value="RDY20599.1"/>
    <property type="molecule type" value="Genomic_DNA"/>
</dbReference>
<dbReference type="RefSeq" id="WP_068912021.1">
    <property type="nucleotide sequence ID" value="NZ_MBEW02000027.1"/>
</dbReference>
<feature type="signal peptide" evidence="2">
    <location>
        <begin position="1"/>
        <end position="20"/>
    </location>
</feature>
<feature type="compositionally biased region" description="Basic and acidic residues" evidence="1">
    <location>
        <begin position="25"/>
        <end position="50"/>
    </location>
</feature>
<feature type="region of interest" description="Disordered" evidence="1">
    <location>
        <begin position="23"/>
        <end position="51"/>
    </location>
</feature>
<sequence length="486" mass="53195">MKCKKILALLVSGALMVSLAACSGKTDEKTSSTDKSKTEATQEKDKKEVNGEITKSKLWQAALPKGWTEDTKNADEPTDDYDAKKYVDSSGKMIAYICVKIDKDPTSFRKEIVDNGHSLKDFADGKLDNMTKVDDNDAIVIKASGEVEVLSRDAKANADIIIDFTGDDYSEEMKGVVDSFSLLTEDVDQTDAPYPWDGEKLSFSDKTVKVGSVDLAAHMMNIDESVTTYETFLGGGVQAGDYIYLLNKNNLLIYKNAEPLKLEKTVDLGDDYEFISVANDGKVYVSDFMKSTKIFTGTEETGKLETKDNFIISPKGTWGLEYFTDITKIQKVDLGANSSLTKTPITFDMIDGKAFELVSNACLSDDKIFICGTISSNHVVGVYDVNGKLLAALKGENADSLGSITGMVEGKSYYLGSDGNMRSFVLWSKDGAYIGEVEDGDLFGTSYPWICNMAKGNDGNIYAALTQKREDDSSNELILFKITANL</sequence>
<keyword evidence="2" id="KW-0732">Signal</keyword>
<feature type="chain" id="PRO_5016876643" description="WD40 repeat domain-containing protein" evidence="2">
    <location>
        <begin position="21"/>
        <end position="486"/>
    </location>
</feature>
<dbReference type="AlphaFoldDB" id="A0A371IJD5"/>